<dbReference type="PANTHER" id="PTHR31900">
    <property type="entry name" value="F-BOX/RNI SUPERFAMILY PROTEIN-RELATED"/>
    <property type="match status" value="1"/>
</dbReference>
<protein>
    <recommendedName>
        <fullName evidence="1">FBD domain-containing protein</fullName>
    </recommendedName>
</protein>
<dbReference type="AlphaFoldDB" id="B9S2K9"/>
<feature type="domain" description="FBD" evidence="1">
    <location>
        <begin position="176"/>
        <end position="217"/>
    </location>
</feature>
<dbReference type="InterPro" id="IPR006566">
    <property type="entry name" value="FBD"/>
</dbReference>
<gene>
    <name evidence="2" type="ORF">RCOM_1208990</name>
</gene>
<evidence type="ECO:0000259" key="1">
    <source>
        <dbReference type="Pfam" id="PF08387"/>
    </source>
</evidence>
<dbReference type="EMBL" id="EQ973852">
    <property type="protein sequence ID" value="EEF42140.1"/>
    <property type="molecule type" value="Genomic_DNA"/>
</dbReference>
<dbReference type="Pfam" id="PF08387">
    <property type="entry name" value="FBD"/>
    <property type="match status" value="1"/>
</dbReference>
<name>B9S2K9_RICCO</name>
<sequence>MKSFVDFMNRVLMLHKHPYIERLSLTLNNAYSTSDINSWISGAVTHNIEELALSIRNECTLQLPKILFTCESLKVLKLDSKIESLNFLKLDSRIEVKIPRFVKNLHSVVEATLDLWSIYDIAPETFGAQMAQVLKQIYSVRDLTLSSHFLKNSNLKVLIIDKSSCHPIPCEALDEEQSVPQCLTSSLERLEFTRFSGGAEDMRMLEYILGSAKILKTNFKFFFHSLSQNKWWGIGNYKYRFLLRNLDSLSDLKGHLHDSEVFEYWKFFV</sequence>
<dbReference type="InterPro" id="IPR050232">
    <property type="entry name" value="FBL13/AtMIF1-like"/>
</dbReference>
<proteinExistence type="predicted"/>
<dbReference type="PANTHER" id="PTHR31900:SF32">
    <property type="entry name" value="F-BOX_RNI_FBD-LIKE DOMAIN PROTEIN"/>
    <property type="match status" value="1"/>
</dbReference>
<dbReference type="Proteomes" id="UP000008311">
    <property type="component" value="Unassembled WGS sequence"/>
</dbReference>
<accession>B9S2K9</accession>
<evidence type="ECO:0000313" key="2">
    <source>
        <dbReference type="EMBL" id="EEF42140.1"/>
    </source>
</evidence>
<dbReference type="SUPFAM" id="SSF52047">
    <property type="entry name" value="RNI-like"/>
    <property type="match status" value="1"/>
</dbReference>
<reference evidence="3" key="1">
    <citation type="journal article" date="2010" name="Nat. Biotechnol.">
        <title>Draft genome sequence of the oilseed species Ricinus communis.</title>
        <authorList>
            <person name="Chan A.P."/>
            <person name="Crabtree J."/>
            <person name="Zhao Q."/>
            <person name="Lorenzi H."/>
            <person name="Orvis J."/>
            <person name="Puiu D."/>
            <person name="Melake-Berhan A."/>
            <person name="Jones K.M."/>
            <person name="Redman J."/>
            <person name="Chen G."/>
            <person name="Cahoon E.B."/>
            <person name="Gedil M."/>
            <person name="Stanke M."/>
            <person name="Haas B.J."/>
            <person name="Wortman J.R."/>
            <person name="Fraser-Liggett C.M."/>
            <person name="Ravel J."/>
            <person name="Rabinowicz P.D."/>
        </authorList>
    </citation>
    <scope>NUCLEOTIDE SEQUENCE [LARGE SCALE GENOMIC DNA]</scope>
    <source>
        <strain evidence="3">cv. Hale</strain>
    </source>
</reference>
<dbReference type="InParanoid" id="B9S2K9"/>
<evidence type="ECO:0000313" key="3">
    <source>
        <dbReference type="Proteomes" id="UP000008311"/>
    </source>
</evidence>
<organism evidence="2 3">
    <name type="scientific">Ricinus communis</name>
    <name type="common">Castor bean</name>
    <dbReference type="NCBI Taxonomy" id="3988"/>
    <lineage>
        <taxon>Eukaryota</taxon>
        <taxon>Viridiplantae</taxon>
        <taxon>Streptophyta</taxon>
        <taxon>Embryophyta</taxon>
        <taxon>Tracheophyta</taxon>
        <taxon>Spermatophyta</taxon>
        <taxon>Magnoliopsida</taxon>
        <taxon>eudicotyledons</taxon>
        <taxon>Gunneridae</taxon>
        <taxon>Pentapetalae</taxon>
        <taxon>rosids</taxon>
        <taxon>fabids</taxon>
        <taxon>Malpighiales</taxon>
        <taxon>Euphorbiaceae</taxon>
        <taxon>Acalyphoideae</taxon>
        <taxon>Acalypheae</taxon>
        <taxon>Ricinus</taxon>
    </lineage>
</organism>
<keyword evidence="3" id="KW-1185">Reference proteome</keyword>